<accession>A0A482PMI1</accession>
<evidence type="ECO:0000313" key="1">
    <source>
        <dbReference type="EMBL" id="QBY32078.1"/>
    </source>
</evidence>
<organism evidence="1">
    <name type="scientific">Citrobacter rodentium</name>
    <dbReference type="NCBI Taxonomy" id="67825"/>
    <lineage>
        <taxon>Bacteria</taxon>
        <taxon>Pseudomonadati</taxon>
        <taxon>Pseudomonadota</taxon>
        <taxon>Gammaproteobacteria</taxon>
        <taxon>Enterobacterales</taxon>
        <taxon>Enterobacteriaceae</taxon>
        <taxon>Citrobacter</taxon>
    </lineage>
</organism>
<sequence>MRNHVTPKPSLTVLNAKKCGAYRKIRQFFARDRSSARLILSKQRAGMSFPGGFSGTLVNIAAKRTAR</sequence>
<dbReference type="EMBL" id="CP038008">
    <property type="protein sequence ID" value="QBY32078.1"/>
    <property type="molecule type" value="Genomic_DNA"/>
</dbReference>
<dbReference type="AlphaFoldDB" id="A0A482PMI1"/>
<reference evidence="1" key="1">
    <citation type="submission" date="2019-03" db="EMBL/GenBank/DDBJ databases">
        <title>Complete genome sequence of enteropathogenic Citrobacter rodentium strain DBS100.</title>
        <authorList>
            <person name="Popov G."/>
            <person name="Fiebig A."/>
            <person name="Shideler S."/>
            <person name="Coombes B."/>
            <person name="Savchenko A."/>
        </authorList>
    </citation>
    <scope>NUCLEOTIDE SEQUENCE</scope>
    <source>
        <strain evidence="1">DBS100</strain>
    </source>
</reference>
<protein>
    <submittedName>
        <fullName evidence="1">Uncharacterized protein</fullName>
    </submittedName>
</protein>
<name>A0A482PMI1_CITRO</name>
<gene>
    <name evidence="1" type="ORF">E2R62_17925</name>
</gene>
<proteinExistence type="predicted"/>